<evidence type="ECO:0000313" key="8">
    <source>
        <dbReference type="EMBL" id="KPC52719.1"/>
    </source>
</evidence>
<dbReference type="EMBL" id="LAQT01000009">
    <property type="protein sequence ID" value="KPC52719.1"/>
    <property type="molecule type" value="Genomic_DNA"/>
</dbReference>
<reference evidence="8 9" key="1">
    <citation type="submission" date="2015-07" db="EMBL/GenBank/DDBJ databases">
        <title>Draft genome sequence of the Amantichitinum ursilacus IGB-41, a new chitin-degrading bacterium.</title>
        <authorList>
            <person name="Kirstahler P."/>
            <person name="Guenther M."/>
            <person name="Grumaz C."/>
            <person name="Rupp S."/>
            <person name="Zibek S."/>
            <person name="Sohn K."/>
        </authorList>
    </citation>
    <scope>NUCLEOTIDE SEQUENCE [LARGE SCALE GENOMIC DNA]</scope>
    <source>
        <strain evidence="8 9">IGB-41</strain>
    </source>
</reference>
<dbReference type="AlphaFoldDB" id="A0A0N0XKF0"/>
<keyword evidence="6 7" id="KW-0472">Membrane</keyword>
<evidence type="ECO:0000256" key="3">
    <source>
        <dbReference type="ARBA" id="ARBA00022475"/>
    </source>
</evidence>
<evidence type="ECO:0000256" key="6">
    <source>
        <dbReference type="ARBA" id="ARBA00023136"/>
    </source>
</evidence>
<dbReference type="InterPro" id="IPR011701">
    <property type="entry name" value="MFS"/>
</dbReference>
<dbReference type="InterPro" id="IPR050171">
    <property type="entry name" value="MFS_Transporters"/>
</dbReference>
<keyword evidence="9" id="KW-1185">Reference proteome</keyword>
<accession>A0A0N0XKF0</accession>
<name>A0A0N0XKF0_9NEIS</name>
<gene>
    <name evidence="8" type="ORF">WG78_12765</name>
</gene>
<evidence type="ECO:0000256" key="2">
    <source>
        <dbReference type="ARBA" id="ARBA00022448"/>
    </source>
</evidence>
<evidence type="ECO:0000256" key="5">
    <source>
        <dbReference type="ARBA" id="ARBA00022989"/>
    </source>
</evidence>
<evidence type="ECO:0000313" key="9">
    <source>
        <dbReference type="Proteomes" id="UP000037939"/>
    </source>
</evidence>
<feature type="transmembrane region" description="Helical" evidence="7">
    <location>
        <begin position="336"/>
        <end position="360"/>
    </location>
</feature>
<feature type="transmembrane region" description="Helical" evidence="7">
    <location>
        <begin position="137"/>
        <end position="156"/>
    </location>
</feature>
<dbReference type="STRING" id="857265.WG78_12765"/>
<sequence>MEPTGQQRGVSAVVIHYFMANFGYFGLLSSLVVMLTAKGLQASQVALLMALFTFANKVAKIPLAPWLDGSPAPRSVLTGCVIAAVGLATLGQVQQLPLMALALMLAGVGISINNLASKQLGAAVSDSMQSRARLFSVINVAVNVASAVAAPLALYLVDRKQYGWVAAGIAATYVLAGVLTWLRLHRVAAVMQKAGSSNWRTYRNLLQRPGLRAFLLINAFGWFLYGQLFNTLALYVSSALDSASKLGWLYSLNAVLIVTLQLPLTHIAERWQGGRPMRQVTLAFTVFMLAFIAAWAVPGYPGAVVFVVLFTLAEMLFIPSVDVLLLGLIGQESRAVAYSILSISTAVGESLGGGFGVTTWRWMSNHNHMSEFWLLVAGMALVFVGVTGYLQRSSAGLRAIPQGA</sequence>
<feature type="transmembrane region" description="Helical" evidence="7">
    <location>
        <begin position="248"/>
        <end position="268"/>
    </location>
</feature>
<dbReference type="SUPFAM" id="SSF103473">
    <property type="entry name" value="MFS general substrate transporter"/>
    <property type="match status" value="1"/>
</dbReference>
<keyword evidence="3" id="KW-1003">Cell membrane</keyword>
<dbReference type="InterPro" id="IPR036259">
    <property type="entry name" value="MFS_trans_sf"/>
</dbReference>
<feature type="transmembrane region" description="Helical" evidence="7">
    <location>
        <begin position="96"/>
        <end position="116"/>
    </location>
</feature>
<comment type="subcellular location">
    <subcellularLocation>
        <location evidence="1">Cell membrane</location>
        <topology evidence="1">Multi-pass membrane protein</topology>
    </subcellularLocation>
</comment>
<keyword evidence="2" id="KW-0813">Transport</keyword>
<comment type="caution">
    <text evidence="8">The sequence shown here is derived from an EMBL/GenBank/DDBJ whole genome shotgun (WGS) entry which is preliminary data.</text>
</comment>
<dbReference type="GO" id="GO:0022857">
    <property type="term" value="F:transmembrane transporter activity"/>
    <property type="evidence" value="ECO:0007669"/>
    <property type="project" value="InterPro"/>
</dbReference>
<dbReference type="PANTHER" id="PTHR23517">
    <property type="entry name" value="RESISTANCE PROTEIN MDTM, PUTATIVE-RELATED-RELATED"/>
    <property type="match status" value="1"/>
</dbReference>
<feature type="transmembrane region" description="Helical" evidence="7">
    <location>
        <begin position="372"/>
        <end position="390"/>
    </location>
</feature>
<evidence type="ECO:0000256" key="4">
    <source>
        <dbReference type="ARBA" id="ARBA00022692"/>
    </source>
</evidence>
<dbReference type="Proteomes" id="UP000037939">
    <property type="component" value="Unassembled WGS sequence"/>
</dbReference>
<organism evidence="8 9">
    <name type="scientific">Amantichitinum ursilacus</name>
    <dbReference type="NCBI Taxonomy" id="857265"/>
    <lineage>
        <taxon>Bacteria</taxon>
        <taxon>Pseudomonadati</taxon>
        <taxon>Pseudomonadota</taxon>
        <taxon>Betaproteobacteria</taxon>
        <taxon>Neisseriales</taxon>
        <taxon>Chitinibacteraceae</taxon>
        <taxon>Amantichitinum</taxon>
    </lineage>
</organism>
<feature type="transmembrane region" description="Helical" evidence="7">
    <location>
        <begin position="162"/>
        <end position="182"/>
    </location>
</feature>
<evidence type="ECO:0000256" key="1">
    <source>
        <dbReference type="ARBA" id="ARBA00004651"/>
    </source>
</evidence>
<dbReference type="RefSeq" id="WP_053938190.1">
    <property type="nucleotide sequence ID" value="NZ_LAQT01000009.1"/>
</dbReference>
<proteinExistence type="predicted"/>
<dbReference type="PANTHER" id="PTHR23517:SF2">
    <property type="entry name" value="MULTIDRUG RESISTANCE PROTEIN MDTH"/>
    <property type="match status" value="1"/>
</dbReference>
<dbReference type="Pfam" id="PF07690">
    <property type="entry name" value="MFS_1"/>
    <property type="match status" value="1"/>
</dbReference>
<evidence type="ECO:0000256" key="7">
    <source>
        <dbReference type="SAM" id="Phobius"/>
    </source>
</evidence>
<dbReference type="GO" id="GO:0005886">
    <property type="term" value="C:plasma membrane"/>
    <property type="evidence" value="ECO:0007669"/>
    <property type="project" value="UniProtKB-SubCell"/>
</dbReference>
<feature type="transmembrane region" description="Helical" evidence="7">
    <location>
        <begin position="12"/>
        <end position="35"/>
    </location>
</feature>
<feature type="transmembrane region" description="Helical" evidence="7">
    <location>
        <begin position="213"/>
        <end position="236"/>
    </location>
</feature>
<feature type="transmembrane region" description="Helical" evidence="7">
    <location>
        <begin position="280"/>
        <end position="297"/>
    </location>
</feature>
<keyword evidence="4 7" id="KW-0812">Transmembrane</keyword>
<dbReference type="Gene3D" id="1.20.1250.20">
    <property type="entry name" value="MFS general substrate transporter like domains"/>
    <property type="match status" value="1"/>
</dbReference>
<keyword evidence="5 7" id="KW-1133">Transmembrane helix</keyword>
<feature type="transmembrane region" description="Helical" evidence="7">
    <location>
        <begin position="303"/>
        <end position="329"/>
    </location>
</feature>
<protein>
    <submittedName>
        <fullName evidence="8">Major Facilitator Superfamily protein</fullName>
    </submittedName>
</protein>
<dbReference type="OrthoDB" id="8952229at2"/>